<dbReference type="InterPro" id="IPR038189">
    <property type="entry name" value="Cdc37_Hsp90-bd_sf"/>
</dbReference>
<dbReference type="STRING" id="1165861.A0A0L0W385"/>
<dbReference type="SUPFAM" id="SSF101391">
    <property type="entry name" value="Hsp90 co-chaperone CDC37"/>
    <property type="match status" value="1"/>
</dbReference>
<comment type="caution">
    <text evidence="3">The sequence shown here is derived from an EMBL/GenBank/DDBJ whole genome shotgun (WGS) entry which is preliminary data.</text>
</comment>
<evidence type="ECO:0000313" key="3">
    <source>
        <dbReference type="EMBL" id="KNF05937.1"/>
    </source>
</evidence>
<dbReference type="EMBL" id="AJIL01000005">
    <property type="protein sequence ID" value="KNF05937.1"/>
    <property type="molecule type" value="Genomic_DNA"/>
</dbReference>
<accession>A0A0L0W385</accession>
<evidence type="ECO:0000313" key="4">
    <source>
        <dbReference type="Proteomes" id="UP000054564"/>
    </source>
</evidence>
<proteinExistence type="predicted"/>
<feature type="region of interest" description="Disordered" evidence="1">
    <location>
        <begin position="1"/>
        <end position="21"/>
    </location>
</feature>
<name>A0A0L0W385_9BASI</name>
<sequence length="115" mass="13222">MKKNNIEVSNPKASGADNNDELVTTMKNSRYSQNQRKNLQRLSYHPSSLLPIQADLSLYVNESTTDALLVRCFQIRKEGQKNYSQNCVHHGLLSQYCWKVGWDDVTLFLCNTPAW</sequence>
<gene>
    <name evidence="3" type="ORF">PSTG_00928</name>
</gene>
<feature type="compositionally biased region" description="Polar residues" evidence="1">
    <location>
        <begin position="1"/>
        <end position="12"/>
    </location>
</feature>
<protein>
    <recommendedName>
        <fullName evidence="2">Cdc37 Hsp90 binding domain-containing protein</fullName>
    </recommendedName>
</protein>
<reference evidence="4" key="1">
    <citation type="submission" date="2014-03" db="EMBL/GenBank/DDBJ databases">
        <title>The Genome Sequence of Puccinia striiformis f. sp. tritici PST-78.</title>
        <authorList>
            <consortium name="The Broad Institute Genome Sequencing Platform"/>
            <person name="Cuomo C."/>
            <person name="Hulbert S."/>
            <person name="Chen X."/>
            <person name="Walker B."/>
            <person name="Young S.K."/>
            <person name="Zeng Q."/>
            <person name="Gargeya S."/>
            <person name="Fitzgerald M."/>
            <person name="Haas B."/>
            <person name="Abouelleil A."/>
            <person name="Alvarado L."/>
            <person name="Arachchi H.M."/>
            <person name="Berlin A.M."/>
            <person name="Chapman S.B."/>
            <person name="Goldberg J."/>
            <person name="Griggs A."/>
            <person name="Gujja S."/>
            <person name="Hansen M."/>
            <person name="Howarth C."/>
            <person name="Imamovic A."/>
            <person name="Larimer J."/>
            <person name="McCowan C."/>
            <person name="Montmayeur A."/>
            <person name="Murphy C."/>
            <person name="Neiman D."/>
            <person name="Pearson M."/>
            <person name="Priest M."/>
            <person name="Roberts A."/>
            <person name="Saif S."/>
            <person name="Shea T."/>
            <person name="Sisk P."/>
            <person name="Sykes S."/>
            <person name="Wortman J."/>
            <person name="Nusbaum C."/>
            <person name="Birren B."/>
        </authorList>
    </citation>
    <scope>NUCLEOTIDE SEQUENCE [LARGE SCALE GENOMIC DNA]</scope>
    <source>
        <strain evidence="4">race PST-78</strain>
    </source>
</reference>
<dbReference type="InterPro" id="IPR013874">
    <property type="entry name" value="Cdc37_Hsp90-bd"/>
</dbReference>
<dbReference type="Gene3D" id="1.20.58.610">
    <property type="entry name" value="Cdc37, Hsp90 binding domain"/>
    <property type="match status" value="1"/>
</dbReference>
<organism evidence="3 4">
    <name type="scientific">Puccinia striiformis f. sp. tritici PST-78</name>
    <dbReference type="NCBI Taxonomy" id="1165861"/>
    <lineage>
        <taxon>Eukaryota</taxon>
        <taxon>Fungi</taxon>
        <taxon>Dikarya</taxon>
        <taxon>Basidiomycota</taxon>
        <taxon>Pucciniomycotina</taxon>
        <taxon>Pucciniomycetes</taxon>
        <taxon>Pucciniales</taxon>
        <taxon>Pucciniaceae</taxon>
        <taxon>Puccinia</taxon>
    </lineage>
</organism>
<keyword evidence="4" id="KW-1185">Reference proteome</keyword>
<evidence type="ECO:0000259" key="2">
    <source>
        <dbReference type="Pfam" id="PF08565"/>
    </source>
</evidence>
<dbReference type="AlphaFoldDB" id="A0A0L0W385"/>
<dbReference type="Pfam" id="PF08565">
    <property type="entry name" value="CDC37_M"/>
    <property type="match status" value="1"/>
</dbReference>
<dbReference type="Proteomes" id="UP000054564">
    <property type="component" value="Unassembled WGS sequence"/>
</dbReference>
<evidence type="ECO:0000256" key="1">
    <source>
        <dbReference type="SAM" id="MobiDB-lite"/>
    </source>
</evidence>
<feature type="domain" description="Cdc37 Hsp90 binding" evidence="2">
    <location>
        <begin position="60"/>
        <end position="109"/>
    </location>
</feature>